<dbReference type="AlphaFoldDB" id="A0A402B0U7"/>
<evidence type="ECO:0000256" key="1">
    <source>
        <dbReference type="ARBA" id="ARBA00005417"/>
    </source>
</evidence>
<dbReference type="Pfam" id="PF00005">
    <property type="entry name" value="ABC_tran"/>
    <property type="match status" value="1"/>
</dbReference>
<dbReference type="InterPro" id="IPR027417">
    <property type="entry name" value="P-loop_NTPase"/>
</dbReference>
<evidence type="ECO:0000313" key="7">
    <source>
        <dbReference type="Proteomes" id="UP000287171"/>
    </source>
</evidence>
<protein>
    <submittedName>
        <fullName evidence="6">Multidrug ABC transporter ATP-binding protein</fullName>
    </submittedName>
</protein>
<evidence type="ECO:0000313" key="6">
    <source>
        <dbReference type="EMBL" id="GCE24969.1"/>
    </source>
</evidence>
<comment type="similarity">
    <text evidence="1">Belongs to the ABC transporter superfamily.</text>
</comment>
<keyword evidence="2" id="KW-0813">Transport</keyword>
<sequence>MIDVQNITRRFGSLLAVSGLSFQVPDGTVLALLGQNGAGKTTTVRMLAGLLAPSSGTALVNGYDIHRQTAAVRASVGLVTDVPGLFEDMTPTNYLDFFGNLYGMPPQVRQQKISELLTLFELTEDQHSSMAGFSKGMKQKVALARALLHEPQVLFLDEPTSGLDPVAARHVRDLIRSLKRSQRSIVLCTHDLDEAEKLADNIIIIRQGKIVLRGTPTELRAGATTEVQVHIELADPLPQGITHLDLPNSIHKLEESENGLHIHYLTTDPKAVNPLVQQQLARIGASIVSITTERASLEDVYTSAMQNEIAPVEAIHP</sequence>
<evidence type="ECO:0000256" key="4">
    <source>
        <dbReference type="ARBA" id="ARBA00022840"/>
    </source>
</evidence>
<dbReference type="Proteomes" id="UP000287171">
    <property type="component" value="Unassembled WGS sequence"/>
</dbReference>
<reference evidence="7" key="1">
    <citation type="submission" date="2018-12" db="EMBL/GenBank/DDBJ databases">
        <title>Tengunoibacter tsumagoiensis gen. nov., sp. nov., Dictyobacter kobayashii sp. nov., D. alpinus sp. nov., and D. joshuensis sp. nov. and description of Dictyobacteraceae fam. nov. within the order Ktedonobacterales isolated from Tengu-no-mugimeshi.</title>
        <authorList>
            <person name="Wang C.M."/>
            <person name="Zheng Y."/>
            <person name="Sakai Y."/>
            <person name="Toyoda A."/>
            <person name="Minakuchi Y."/>
            <person name="Abe K."/>
            <person name="Yokota A."/>
            <person name="Yabe S."/>
        </authorList>
    </citation>
    <scope>NUCLEOTIDE SEQUENCE [LARGE SCALE GENOMIC DNA]</scope>
    <source>
        <strain evidence="7">Uno16</strain>
    </source>
</reference>
<accession>A0A402B0U7</accession>
<dbReference type="Gene3D" id="3.40.50.300">
    <property type="entry name" value="P-loop containing nucleotide triphosphate hydrolases"/>
    <property type="match status" value="1"/>
</dbReference>
<gene>
    <name evidence="6" type="ORF">KDA_04530</name>
</gene>
<dbReference type="PROSITE" id="PS00211">
    <property type="entry name" value="ABC_TRANSPORTER_1"/>
    <property type="match status" value="1"/>
</dbReference>
<dbReference type="SMART" id="SM00382">
    <property type="entry name" value="AAA"/>
    <property type="match status" value="1"/>
</dbReference>
<evidence type="ECO:0000256" key="2">
    <source>
        <dbReference type="ARBA" id="ARBA00022448"/>
    </source>
</evidence>
<dbReference type="PANTHER" id="PTHR42711:SF5">
    <property type="entry name" value="ABC TRANSPORTER ATP-BINDING PROTEIN NATA"/>
    <property type="match status" value="1"/>
</dbReference>
<dbReference type="InterPro" id="IPR003593">
    <property type="entry name" value="AAA+_ATPase"/>
</dbReference>
<keyword evidence="4 6" id="KW-0067">ATP-binding</keyword>
<evidence type="ECO:0000256" key="3">
    <source>
        <dbReference type="ARBA" id="ARBA00022741"/>
    </source>
</evidence>
<name>A0A402B0U7_9CHLR</name>
<dbReference type="SUPFAM" id="SSF52540">
    <property type="entry name" value="P-loop containing nucleoside triphosphate hydrolases"/>
    <property type="match status" value="1"/>
</dbReference>
<evidence type="ECO:0000259" key="5">
    <source>
        <dbReference type="PROSITE" id="PS50893"/>
    </source>
</evidence>
<dbReference type="PANTHER" id="PTHR42711">
    <property type="entry name" value="ABC TRANSPORTER ATP-BINDING PROTEIN"/>
    <property type="match status" value="1"/>
</dbReference>
<dbReference type="PROSITE" id="PS50893">
    <property type="entry name" value="ABC_TRANSPORTER_2"/>
    <property type="match status" value="1"/>
</dbReference>
<dbReference type="InterPro" id="IPR003439">
    <property type="entry name" value="ABC_transporter-like_ATP-bd"/>
</dbReference>
<organism evidence="6 7">
    <name type="scientific">Dictyobacter alpinus</name>
    <dbReference type="NCBI Taxonomy" id="2014873"/>
    <lineage>
        <taxon>Bacteria</taxon>
        <taxon>Bacillati</taxon>
        <taxon>Chloroflexota</taxon>
        <taxon>Ktedonobacteria</taxon>
        <taxon>Ktedonobacterales</taxon>
        <taxon>Dictyobacteraceae</taxon>
        <taxon>Dictyobacter</taxon>
    </lineage>
</organism>
<dbReference type="InterPro" id="IPR050763">
    <property type="entry name" value="ABC_transporter_ATP-binding"/>
</dbReference>
<dbReference type="EMBL" id="BIFT01000001">
    <property type="protein sequence ID" value="GCE24969.1"/>
    <property type="molecule type" value="Genomic_DNA"/>
</dbReference>
<dbReference type="GO" id="GO:0016887">
    <property type="term" value="F:ATP hydrolysis activity"/>
    <property type="evidence" value="ECO:0007669"/>
    <property type="project" value="InterPro"/>
</dbReference>
<proteinExistence type="inferred from homology"/>
<dbReference type="InterPro" id="IPR017871">
    <property type="entry name" value="ABC_transporter-like_CS"/>
</dbReference>
<dbReference type="RefSeq" id="WP_126625614.1">
    <property type="nucleotide sequence ID" value="NZ_BIFT01000001.1"/>
</dbReference>
<keyword evidence="7" id="KW-1185">Reference proteome</keyword>
<comment type="caution">
    <text evidence="6">The sequence shown here is derived from an EMBL/GenBank/DDBJ whole genome shotgun (WGS) entry which is preliminary data.</text>
</comment>
<keyword evidence="3" id="KW-0547">Nucleotide-binding</keyword>
<dbReference type="GO" id="GO:0005524">
    <property type="term" value="F:ATP binding"/>
    <property type="evidence" value="ECO:0007669"/>
    <property type="project" value="UniProtKB-KW"/>
</dbReference>
<dbReference type="OrthoDB" id="9804819at2"/>
<feature type="domain" description="ABC transporter" evidence="5">
    <location>
        <begin position="2"/>
        <end position="232"/>
    </location>
</feature>